<comment type="caution">
    <text evidence="1">The sequence shown here is derived from an EMBL/GenBank/DDBJ whole genome shotgun (WGS) entry which is preliminary data.</text>
</comment>
<feature type="non-terminal residue" evidence="1">
    <location>
        <position position="58"/>
    </location>
</feature>
<sequence length="58" mass="6629">RQLLGQRLWRWLLRVTVYRQFVGGQTPSEVTATLSRLRSMGLSSIVALPMELDVGQEQ</sequence>
<dbReference type="Proteomes" id="UP000565785">
    <property type="component" value="Unassembled WGS sequence"/>
</dbReference>
<gene>
    <name evidence="1" type="primary">Prodh2</name>
    <name evidence="1" type="ORF">RHICYA_R15760</name>
</gene>
<dbReference type="Gene3D" id="3.20.20.220">
    <property type="match status" value="1"/>
</dbReference>
<keyword evidence="2" id="KW-1185">Reference proteome</keyword>
<accession>A0A7L1MV31</accession>
<evidence type="ECO:0000313" key="2">
    <source>
        <dbReference type="Proteomes" id="UP000565785"/>
    </source>
</evidence>
<dbReference type="AlphaFoldDB" id="A0A7L1MV31"/>
<feature type="non-terminal residue" evidence="1">
    <location>
        <position position="1"/>
    </location>
</feature>
<organism evidence="1 2">
    <name type="scientific">Rhinopomastus cyanomelas</name>
    <name type="common">Common scimitarbill</name>
    <dbReference type="NCBI Taxonomy" id="113115"/>
    <lineage>
        <taxon>Eukaryota</taxon>
        <taxon>Metazoa</taxon>
        <taxon>Chordata</taxon>
        <taxon>Craniata</taxon>
        <taxon>Vertebrata</taxon>
        <taxon>Euteleostomi</taxon>
        <taxon>Archelosauria</taxon>
        <taxon>Archosauria</taxon>
        <taxon>Dinosauria</taxon>
        <taxon>Saurischia</taxon>
        <taxon>Theropoda</taxon>
        <taxon>Coelurosauria</taxon>
        <taxon>Aves</taxon>
        <taxon>Neognathae</taxon>
        <taxon>Neoaves</taxon>
        <taxon>Telluraves</taxon>
        <taxon>Coraciimorphae</taxon>
        <taxon>Bucerotiformes</taxon>
        <taxon>Rhinopomastidae</taxon>
        <taxon>Rhinopomastus</taxon>
    </lineage>
</organism>
<protein>
    <submittedName>
        <fullName evidence="1">HYPDH dehydrogenase</fullName>
    </submittedName>
</protein>
<dbReference type="EMBL" id="VXBP01000420">
    <property type="protein sequence ID" value="NXN91404.1"/>
    <property type="molecule type" value="Genomic_DNA"/>
</dbReference>
<proteinExistence type="predicted"/>
<reference evidence="1 2" key="1">
    <citation type="submission" date="2019-09" db="EMBL/GenBank/DDBJ databases">
        <title>Bird 10,000 Genomes (B10K) Project - Family phase.</title>
        <authorList>
            <person name="Zhang G."/>
        </authorList>
    </citation>
    <scope>NUCLEOTIDE SEQUENCE [LARGE SCALE GENOMIC DNA]</scope>
    <source>
        <strain evidence="1">B10K-DU-002-35</strain>
        <tissue evidence="1">Muscle</tissue>
    </source>
</reference>
<dbReference type="OrthoDB" id="9159652at2759"/>
<name>A0A7L1MV31_RHICY</name>
<evidence type="ECO:0000313" key="1">
    <source>
        <dbReference type="EMBL" id="NXN91404.1"/>
    </source>
</evidence>